<accession>A0ABQ8A6B8</accession>
<dbReference type="PANTHER" id="PTHR38527">
    <property type="entry name" value="OS01G0838200 PROTEIN"/>
    <property type="match status" value="1"/>
</dbReference>
<evidence type="ECO:0000313" key="2">
    <source>
        <dbReference type="EMBL" id="KAH0887646.1"/>
    </source>
</evidence>
<protein>
    <submittedName>
        <fullName evidence="2">Uncharacterized protein</fullName>
    </submittedName>
</protein>
<gene>
    <name evidence="2" type="ORF">HID58_050075</name>
</gene>
<dbReference type="EMBL" id="JAGKQM010000013">
    <property type="protein sequence ID" value="KAH0887646.1"/>
    <property type="molecule type" value="Genomic_DNA"/>
</dbReference>
<name>A0ABQ8A6B8_BRANA</name>
<reference evidence="2 3" key="1">
    <citation type="submission" date="2021-05" db="EMBL/GenBank/DDBJ databases">
        <title>Genome Assembly of Synthetic Allotetraploid Brassica napus Reveals Homoeologous Exchanges between Subgenomes.</title>
        <authorList>
            <person name="Davis J.T."/>
        </authorList>
    </citation>
    <scope>NUCLEOTIDE SEQUENCE [LARGE SCALE GENOMIC DNA]</scope>
    <source>
        <strain evidence="3">cv. Da-Ae</strain>
        <tissue evidence="2">Seedling</tissue>
    </source>
</reference>
<sequence length="103" mass="10722">MEGLGSVRCSAVNLGPTGQFHSLSLFLTVNGKWSGNTRKPSLSVFPNSLLDLTDISVTANPPSTIPSQPPRHQMPPPTPAAAPPANSDKKDDNASKEGNASSN</sequence>
<feature type="compositionally biased region" description="Pro residues" evidence="1">
    <location>
        <begin position="63"/>
        <end position="82"/>
    </location>
</feature>
<comment type="caution">
    <text evidence="2">The sequence shown here is derived from an EMBL/GenBank/DDBJ whole genome shotgun (WGS) entry which is preliminary data.</text>
</comment>
<proteinExistence type="predicted"/>
<keyword evidence="3" id="KW-1185">Reference proteome</keyword>
<evidence type="ECO:0000313" key="3">
    <source>
        <dbReference type="Proteomes" id="UP000824890"/>
    </source>
</evidence>
<organism evidence="2 3">
    <name type="scientific">Brassica napus</name>
    <name type="common">Rape</name>
    <dbReference type="NCBI Taxonomy" id="3708"/>
    <lineage>
        <taxon>Eukaryota</taxon>
        <taxon>Viridiplantae</taxon>
        <taxon>Streptophyta</taxon>
        <taxon>Embryophyta</taxon>
        <taxon>Tracheophyta</taxon>
        <taxon>Spermatophyta</taxon>
        <taxon>Magnoliopsida</taxon>
        <taxon>eudicotyledons</taxon>
        <taxon>Gunneridae</taxon>
        <taxon>Pentapetalae</taxon>
        <taxon>rosids</taxon>
        <taxon>malvids</taxon>
        <taxon>Brassicales</taxon>
        <taxon>Brassicaceae</taxon>
        <taxon>Brassiceae</taxon>
        <taxon>Brassica</taxon>
    </lineage>
</organism>
<dbReference type="Proteomes" id="UP000824890">
    <property type="component" value="Unassembled WGS sequence"/>
</dbReference>
<feature type="region of interest" description="Disordered" evidence="1">
    <location>
        <begin position="56"/>
        <end position="103"/>
    </location>
</feature>
<evidence type="ECO:0000256" key="1">
    <source>
        <dbReference type="SAM" id="MobiDB-lite"/>
    </source>
</evidence>
<dbReference type="PANTHER" id="PTHR38527:SF5">
    <property type="entry name" value="GENOME ASSEMBLY, CHROMOSOME: A03"/>
    <property type="match status" value="1"/>
</dbReference>